<name>A0A8S9T359_9CYAN</name>
<dbReference type="Proteomes" id="UP000029738">
    <property type="component" value="Unassembled WGS sequence"/>
</dbReference>
<protein>
    <submittedName>
        <fullName evidence="4">TPM domain-containing protein</fullName>
    </submittedName>
</protein>
<organism evidence="4 5">
    <name type="scientific">Tolypothrix bouteillei VB521301</name>
    <dbReference type="NCBI Taxonomy" id="1479485"/>
    <lineage>
        <taxon>Bacteria</taxon>
        <taxon>Bacillati</taxon>
        <taxon>Cyanobacteriota</taxon>
        <taxon>Cyanophyceae</taxon>
        <taxon>Nostocales</taxon>
        <taxon>Tolypothrichaceae</taxon>
        <taxon>Tolypothrix</taxon>
    </lineage>
</organism>
<reference evidence="4" key="1">
    <citation type="journal article" date="2015" name="Genome Announc.">
        <title>Draft Genome Sequence of Tolypothrix boutellei Strain VB521301.</title>
        <authorList>
            <person name="Chandrababunaidu M.M."/>
            <person name="Singh D."/>
            <person name="Sen D."/>
            <person name="Bhan S."/>
            <person name="Das S."/>
            <person name="Gupta A."/>
            <person name="Adhikary S.P."/>
            <person name="Tripathy S."/>
        </authorList>
    </citation>
    <scope>NUCLEOTIDE SEQUENCE</scope>
    <source>
        <strain evidence="4">VB521301</strain>
    </source>
</reference>
<evidence type="ECO:0000313" key="5">
    <source>
        <dbReference type="Proteomes" id="UP000029738"/>
    </source>
</evidence>
<sequence length="377" mass="41010">MFKKALSLALKCTLICFVLCCISVPAQAITIREVPNPHLYNQGWVTDMANLLNPETEEQLNQVLSDLEKKTGNEIAVVTVTETAPSSSPKQFARDLFYRWGLGKNGKTYGVLFLISKNDRRVEIKTGVGTPSVLPNRRVKEIIELEIIPQFKLGEFSSGIVAGTQALVSSLSDQKSLYLEDIAEYHPEAIFFGLIGVAVIGSAIAIALALRHPLLAPNGRSRVYKTEKDEVAKCTQCRQPMTKIDSLSLISYLSKPEQAAQTLGSVSFEGWRCPKCYPNPTETGVHIRAYAPKNRQFTMCPTCKELTVERTSQILQRATTANKGQKIVTEKCYCCDYYKADVITIPAISSDYSSGFDGGGGSSGGDSGGGGGDGGSW</sequence>
<dbReference type="RefSeq" id="WP_137986313.1">
    <property type="nucleotide sequence ID" value="NZ_JHEG04000001.1"/>
</dbReference>
<evidence type="ECO:0000313" key="4">
    <source>
        <dbReference type="EMBL" id="KAF3887041.1"/>
    </source>
</evidence>
<evidence type="ECO:0000259" key="3">
    <source>
        <dbReference type="Pfam" id="PF04536"/>
    </source>
</evidence>
<keyword evidence="1" id="KW-1133">Transmembrane helix</keyword>
<comment type="caution">
    <text evidence="4">The sequence shown here is derived from an EMBL/GenBank/DDBJ whole genome shotgun (WGS) entry which is preliminary data.</text>
</comment>
<accession>A0A8S9T359</accession>
<keyword evidence="1" id="KW-0812">Transmembrane</keyword>
<evidence type="ECO:0000256" key="2">
    <source>
        <dbReference type="SAM" id="SignalP"/>
    </source>
</evidence>
<keyword evidence="1" id="KW-0472">Membrane</keyword>
<dbReference type="Gene3D" id="3.10.310.50">
    <property type="match status" value="1"/>
</dbReference>
<dbReference type="OrthoDB" id="9810918at2"/>
<feature type="transmembrane region" description="Helical" evidence="1">
    <location>
        <begin position="189"/>
        <end position="210"/>
    </location>
</feature>
<dbReference type="PANTHER" id="PTHR30373">
    <property type="entry name" value="UPF0603 PROTEIN YGCG"/>
    <property type="match status" value="1"/>
</dbReference>
<dbReference type="EMBL" id="JHEG04000001">
    <property type="protein sequence ID" value="KAF3887041.1"/>
    <property type="molecule type" value="Genomic_DNA"/>
</dbReference>
<dbReference type="AlphaFoldDB" id="A0A8S9T359"/>
<evidence type="ECO:0000256" key="1">
    <source>
        <dbReference type="SAM" id="Phobius"/>
    </source>
</evidence>
<proteinExistence type="predicted"/>
<keyword evidence="5" id="KW-1185">Reference proteome</keyword>
<dbReference type="PANTHER" id="PTHR30373:SF2">
    <property type="entry name" value="UPF0603 PROTEIN YGCG"/>
    <property type="match status" value="1"/>
</dbReference>
<feature type="chain" id="PRO_5035746057" evidence="2">
    <location>
        <begin position="29"/>
        <end position="377"/>
    </location>
</feature>
<gene>
    <name evidence="4" type="ORF">DA73_0400017275</name>
</gene>
<reference evidence="4" key="2">
    <citation type="submission" date="2019-11" db="EMBL/GenBank/DDBJ databases">
        <title>Improved Assembly of Tolypothrix boutellei genome.</title>
        <authorList>
            <person name="Sarangi A.N."/>
            <person name="Mukherjee M."/>
            <person name="Ghosh S."/>
            <person name="Singh D."/>
            <person name="Das A."/>
            <person name="Kant S."/>
            <person name="Prusty A."/>
            <person name="Tripathy S."/>
        </authorList>
    </citation>
    <scope>NUCLEOTIDE SEQUENCE</scope>
    <source>
        <strain evidence="4">VB521301</strain>
    </source>
</reference>
<feature type="signal peptide" evidence="2">
    <location>
        <begin position="1"/>
        <end position="28"/>
    </location>
</feature>
<feature type="domain" description="TPM" evidence="3">
    <location>
        <begin position="45"/>
        <end position="168"/>
    </location>
</feature>
<dbReference type="InterPro" id="IPR007621">
    <property type="entry name" value="TPM_dom"/>
</dbReference>
<keyword evidence="2" id="KW-0732">Signal</keyword>
<dbReference type="Pfam" id="PF04536">
    <property type="entry name" value="TPM_phosphatase"/>
    <property type="match status" value="1"/>
</dbReference>